<gene>
    <name evidence="2" type="ORF">Q31b_57240</name>
</gene>
<dbReference type="AlphaFoldDB" id="A0A5C6DD20"/>
<organism evidence="2 3">
    <name type="scientific">Novipirellula aureliae</name>
    <dbReference type="NCBI Taxonomy" id="2527966"/>
    <lineage>
        <taxon>Bacteria</taxon>
        <taxon>Pseudomonadati</taxon>
        <taxon>Planctomycetota</taxon>
        <taxon>Planctomycetia</taxon>
        <taxon>Pirellulales</taxon>
        <taxon>Pirellulaceae</taxon>
        <taxon>Novipirellula</taxon>
    </lineage>
</organism>
<protein>
    <submittedName>
        <fullName evidence="2">Uncharacterized protein</fullName>
    </submittedName>
</protein>
<proteinExistence type="predicted"/>
<evidence type="ECO:0000313" key="3">
    <source>
        <dbReference type="Proteomes" id="UP000315471"/>
    </source>
</evidence>
<dbReference type="Proteomes" id="UP000315471">
    <property type="component" value="Unassembled WGS sequence"/>
</dbReference>
<feature type="chain" id="PRO_5023069714" evidence="1">
    <location>
        <begin position="25"/>
        <end position="178"/>
    </location>
</feature>
<accession>A0A5C6DD20</accession>
<sequence length="178" mass="19286" precursor="true">MNVQAVMGIVPGFVLCLAGSAAYAGGSTRSIDGKTGLETRSDSMDDPKALPIPFPDNLEQQELEVHWSPIKTDALGNKLMLSGKLLQVDDADTAVPLCNQPFSIYLARQHDKRLDWSKKAGYDETMMVDGLSDENGDFVGSAELSETDLSLDKFGKVQIAIAPATIARNGQTRWVKDL</sequence>
<comment type="caution">
    <text evidence="2">The sequence shown here is derived from an EMBL/GenBank/DDBJ whole genome shotgun (WGS) entry which is preliminary data.</text>
</comment>
<dbReference type="EMBL" id="SJPY01000013">
    <property type="protein sequence ID" value="TWU33667.1"/>
    <property type="molecule type" value="Genomic_DNA"/>
</dbReference>
<dbReference type="RefSeq" id="WP_146602772.1">
    <property type="nucleotide sequence ID" value="NZ_SJPY01000013.1"/>
</dbReference>
<evidence type="ECO:0000313" key="2">
    <source>
        <dbReference type="EMBL" id="TWU33667.1"/>
    </source>
</evidence>
<dbReference type="OrthoDB" id="9817851at2"/>
<reference evidence="2 3" key="1">
    <citation type="submission" date="2019-02" db="EMBL/GenBank/DDBJ databases">
        <title>Deep-cultivation of Planctomycetes and their phenomic and genomic characterization uncovers novel biology.</title>
        <authorList>
            <person name="Wiegand S."/>
            <person name="Jogler M."/>
            <person name="Boedeker C."/>
            <person name="Pinto D."/>
            <person name="Vollmers J."/>
            <person name="Rivas-Marin E."/>
            <person name="Kohn T."/>
            <person name="Peeters S.H."/>
            <person name="Heuer A."/>
            <person name="Rast P."/>
            <person name="Oberbeckmann S."/>
            <person name="Bunk B."/>
            <person name="Jeske O."/>
            <person name="Meyerdierks A."/>
            <person name="Storesund J.E."/>
            <person name="Kallscheuer N."/>
            <person name="Luecker S."/>
            <person name="Lage O.M."/>
            <person name="Pohl T."/>
            <person name="Merkel B.J."/>
            <person name="Hornburger P."/>
            <person name="Mueller R.-W."/>
            <person name="Bruemmer F."/>
            <person name="Labrenz M."/>
            <person name="Spormann A.M."/>
            <person name="Op Den Camp H."/>
            <person name="Overmann J."/>
            <person name="Amann R."/>
            <person name="Jetten M.S.M."/>
            <person name="Mascher T."/>
            <person name="Medema M.H."/>
            <person name="Devos D.P."/>
            <person name="Kaster A.-K."/>
            <person name="Ovreas L."/>
            <person name="Rohde M."/>
            <person name="Galperin M.Y."/>
            <person name="Jogler C."/>
        </authorList>
    </citation>
    <scope>NUCLEOTIDE SEQUENCE [LARGE SCALE GENOMIC DNA]</scope>
    <source>
        <strain evidence="2 3">Q31b</strain>
    </source>
</reference>
<name>A0A5C6DD20_9BACT</name>
<keyword evidence="3" id="KW-1185">Reference proteome</keyword>
<keyword evidence="1" id="KW-0732">Signal</keyword>
<evidence type="ECO:0000256" key="1">
    <source>
        <dbReference type="SAM" id="SignalP"/>
    </source>
</evidence>
<feature type="signal peptide" evidence="1">
    <location>
        <begin position="1"/>
        <end position="24"/>
    </location>
</feature>